<evidence type="ECO:0008006" key="3">
    <source>
        <dbReference type="Google" id="ProtNLM"/>
    </source>
</evidence>
<organism evidence="1 2">
    <name type="scientific">Saccharicrinis carchari</name>
    <dbReference type="NCBI Taxonomy" id="1168039"/>
    <lineage>
        <taxon>Bacteria</taxon>
        <taxon>Pseudomonadati</taxon>
        <taxon>Bacteroidota</taxon>
        <taxon>Bacteroidia</taxon>
        <taxon>Marinilabiliales</taxon>
        <taxon>Marinilabiliaceae</taxon>
        <taxon>Saccharicrinis</taxon>
    </lineage>
</organism>
<dbReference type="RefSeq" id="WP_142532655.1">
    <property type="nucleotide sequence ID" value="NZ_FXTB01000002.1"/>
</dbReference>
<dbReference type="SUPFAM" id="SSF103486">
    <property type="entry name" value="V-type ATP synthase subunit C"/>
    <property type="match status" value="1"/>
</dbReference>
<evidence type="ECO:0000313" key="1">
    <source>
        <dbReference type="EMBL" id="SMO54136.1"/>
    </source>
</evidence>
<dbReference type="OrthoDB" id="9813754at2"/>
<dbReference type="AlphaFoldDB" id="A0A521C3S4"/>
<dbReference type="Proteomes" id="UP000319040">
    <property type="component" value="Unassembled WGS sequence"/>
</dbReference>
<dbReference type="InterPro" id="IPR036079">
    <property type="entry name" value="ATPase_csu/dsu_sf"/>
</dbReference>
<dbReference type="EMBL" id="FXTB01000002">
    <property type="protein sequence ID" value="SMO54136.1"/>
    <property type="molecule type" value="Genomic_DNA"/>
</dbReference>
<keyword evidence="2" id="KW-1185">Reference proteome</keyword>
<accession>A0A521C3S4</accession>
<reference evidence="1 2" key="1">
    <citation type="submission" date="2017-05" db="EMBL/GenBank/DDBJ databases">
        <authorList>
            <person name="Varghese N."/>
            <person name="Submissions S."/>
        </authorList>
    </citation>
    <scope>NUCLEOTIDE SEQUENCE [LARGE SCALE GENOMIC DNA]</scope>
    <source>
        <strain evidence="1 2">DSM 27040</strain>
    </source>
</reference>
<sequence length="287" mass="34157">MAKNYYCLVAGLPDILLGDKKVPFTSIGLRDMLSEELAERDFSMVQALYLPFDHSNLINIYFEQNKEFDPRGNYSLNDLDPLINKKQLETLEGSNFPDYMIRFAELILFGDDEINSVDAEVKLYKMYAEYLHGFSNTFLQNYLQFELNQKNIFAALTGRKYEMNYEHELIGEGEVVEALIKSRSRDFGLANEIEYVESLVQIYEEENILQRELKIDRLKWEYLNESTFFNYFTIERVMAFVYKLFMIERWTELNEDEGKKMFQQLLSELKNSFEFPEEYKIRHGKKK</sequence>
<gene>
    <name evidence="1" type="ORF">SAMN06265379_102367</name>
</gene>
<dbReference type="Pfam" id="PF10962">
    <property type="entry name" value="DUF2764"/>
    <property type="match status" value="1"/>
</dbReference>
<dbReference type="InterPro" id="IPR024492">
    <property type="entry name" value="DUF2764"/>
</dbReference>
<name>A0A521C3S4_SACCC</name>
<proteinExistence type="predicted"/>
<protein>
    <recommendedName>
        <fullName evidence="3">DUF2764 domain-containing protein</fullName>
    </recommendedName>
</protein>
<evidence type="ECO:0000313" key="2">
    <source>
        <dbReference type="Proteomes" id="UP000319040"/>
    </source>
</evidence>